<keyword evidence="2" id="KW-0540">Nuclease</keyword>
<dbReference type="InterPro" id="IPR008538">
    <property type="entry name" value="Uma2"/>
</dbReference>
<evidence type="ECO:0000259" key="1">
    <source>
        <dbReference type="Pfam" id="PF05685"/>
    </source>
</evidence>
<dbReference type="KEGG" id="ssyi:EKG83_38420"/>
<dbReference type="CDD" id="cd06260">
    <property type="entry name" value="DUF820-like"/>
    <property type="match status" value="1"/>
</dbReference>
<dbReference type="AlphaFoldDB" id="A0A5Q0H984"/>
<dbReference type="Gene3D" id="3.90.1570.10">
    <property type="entry name" value="tt1808, chain A"/>
    <property type="match status" value="1"/>
</dbReference>
<protein>
    <submittedName>
        <fullName evidence="2">Uma2 family endonuclease</fullName>
    </submittedName>
</protein>
<feature type="domain" description="Putative restriction endonuclease" evidence="1">
    <location>
        <begin position="3"/>
        <end position="128"/>
    </location>
</feature>
<proteinExistence type="predicted"/>
<keyword evidence="2" id="KW-0255">Endonuclease</keyword>
<sequence length="130" mass="13308">MLARLVGPLVAACPPGVDVLLGTPVRLSGALLRPDLLVGSSGADECPVPAAALLVAEVLSPDTRVVDQCLKPALHAEAGVPFYLVVDPKGAVPVATVFELEAGEHAEAARSGGGVLELERPFPVTIELSR</sequence>
<dbReference type="OrthoDB" id="3289716at2"/>
<dbReference type="GO" id="GO:0004519">
    <property type="term" value="F:endonuclease activity"/>
    <property type="evidence" value="ECO:0007669"/>
    <property type="project" value="UniProtKB-KW"/>
</dbReference>
<dbReference type="Pfam" id="PF05685">
    <property type="entry name" value="Uma2"/>
    <property type="match status" value="1"/>
</dbReference>
<dbReference type="Proteomes" id="UP000325787">
    <property type="component" value="Chromosome"/>
</dbReference>
<keyword evidence="3" id="KW-1185">Reference proteome</keyword>
<evidence type="ECO:0000313" key="3">
    <source>
        <dbReference type="Proteomes" id="UP000325787"/>
    </source>
</evidence>
<reference evidence="3" key="1">
    <citation type="journal article" date="2021" name="Curr. Microbiol.">
        <title>Complete genome of nocamycin-producing strain Saccharothrix syringae NRRL B-16468 reveals the biosynthetic potential for secondary metabolites.</title>
        <authorList>
            <person name="Mo X."/>
            <person name="Yang S."/>
        </authorList>
    </citation>
    <scope>NUCLEOTIDE SEQUENCE [LARGE SCALE GENOMIC DNA]</scope>
    <source>
        <strain evidence="3">ATCC 51364 / DSM 43886 / JCM 6844 / KCTC 9398 / NBRC 14523 / NRRL B-16468 / INA 2240</strain>
    </source>
</reference>
<gene>
    <name evidence="2" type="ORF">EKG83_38420</name>
</gene>
<dbReference type="InterPro" id="IPR012296">
    <property type="entry name" value="Nuclease_put_TT1808"/>
</dbReference>
<dbReference type="InterPro" id="IPR011335">
    <property type="entry name" value="Restrct_endonuc-II-like"/>
</dbReference>
<organism evidence="2 3">
    <name type="scientific">Saccharothrix syringae</name>
    <name type="common">Nocardiopsis syringae</name>
    <dbReference type="NCBI Taxonomy" id="103733"/>
    <lineage>
        <taxon>Bacteria</taxon>
        <taxon>Bacillati</taxon>
        <taxon>Actinomycetota</taxon>
        <taxon>Actinomycetes</taxon>
        <taxon>Pseudonocardiales</taxon>
        <taxon>Pseudonocardiaceae</taxon>
        <taxon>Saccharothrix</taxon>
    </lineage>
</organism>
<keyword evidence="2" id="KW-0378">Hydrolase</keyword>
<accession>A0A5Q0H984</accession>
<dbReference type="SUPFAM" id="SSF52980">
    <property type="entry name" value="Restriction endonuclease-like"/>
    <property type="match status" value="1"/>
</dbReference>
<dbReference type="EMBL" id="CP034550">
    <property type="protein sequence ID" value="QFZ22523.1"/>
    <property type="molecule type" value="Genomic_DNA"/>
</dbReference>
<evidence type="ECO:0000313" key="2">
    <source>
        <dbReference type="EMBL" id="QFZ22523.1"/>
    </source>
</evidence>
<name>A0A5Q0H984_SACSY</name>